<dbReference type="AlphaFoldDB" id="A0A2N0ZI62"/>
<dbReference type="NCBIfam" id="TIGR00589">
    <property type="entry name" value="ogt"/>
    <property type="match status" value="1"/>
</dbReference>
<dbReference type="InterPro" id="IPR036388">
    <property type="entry name" value="WH-like_DNA-bd_sf"/>
</dbReference>
<dbReference type="SUPFAM" id="SSF46767">
    <property type="entry name" value="Methylated DNA-protein cysteine methyltransferase, C-terminal domain"/>
    <property type="match status" value="1"/>
</dbReference>
<evidence type="ECO:0000313" key="4">
    <source>
        <dbReference type="Proteomes" id="UP000233343"/>
    </source>
</evidence>
<dbReference type="RefSeq" id="WP_066198501.1">
    <property type="nucleotide sequence ID" value="NZ_CP194732.1"/>
</dbReference>
<comment type="caution">
    <text evidence="3">The sequence shown here is derived from an EMBL/GenBank/DDBJ whole genome shotgun (WGS) entry which is preliminary data.</text>
</comment>
<proteinExistence type="predicted"/>
<dbReference type="InterPro" id="IPR052520">
    <property type="entry name" value="ATL_DNA_repair"/>
</dbReference>
<dbReference type="CDD" id="cd06445">
    <property type="entry name" value="ATase"/>
    <property type="match status" value="1"/>
</dbReference>
<dbReference type="PANTHER" id="PTHR42942">
    <property type="entry name" value="6-O-METHYLGUANINE DNA METHYLTRANSFERASE"/>
    <property type="match status" value="1"/>
</dbReference>
<evidence type="ECO:0000259" key="2">
    <source>
        <dbReference type="Pfam" id="PF01035"/>
    </source>
</evidence>
<name>A0A2N0ZI62_9BACI</name>
<dbReference type="GO" id="GO:0006281">
    <property type="term" value="P:DNA repair"/>
    <property type="evidence" value="ECO:0007669"/>
    <property type="project" value="InterPro"/>
</dbReference>
<dbReference type="EMBL" id="PISD01000019">
    <property type="protein sequence ID" value="PKG29176.1"/>
    <property type="molecule type" value="Genomic_DNA"/>
</dbReference>
<dbReference type="Gene3D" id="1.10.10.10">
    <property type="entry name" value="Winged helix-like DNA-binding domain superfamily/Winged helix DNA-binding domain"/>
    <property type="match status" value="1"/>
</dbReference>
<keyword evidence="3" id="KW-0489">Methyltransferase</keyword>
<gene>
    <name evidence="3" type="ORF">CWS20_10485</name>
</gene>
<protein>
    <submittedName>
        <fullName evidence="3">Cysteine methyltransferase</fullName>
    </submittedName>
</protein>
<keyword evidence="4" id="KW-1185">Reference proteome</keyword>
<dbReference type="PANTHER" id="PTHR42942:SF1">
    <property type="entry name" value="ALKYLTRANSFERASE-LIKE PROTEIN 1"/>
    <property type="match status" value="1"/>
</dbReference>
<keyword evidence="3" id="KW-0808">Transferase</keyword>
<sequence>MEPFTARVIEAIKHIPPGTVMTYGQIARIAGSPRAARQVARVLHSMSRNYQLPWHRVVNKDGKIMLSDPDQANMQQYLLESEGILFLQKGIVELAKYQYQTVT</sequence>
<accession>A0A2N0ZI62</accession>
<evidence type="ECO:0000256" key="1">
    <source>
        <dbReference type="ARBA" id="ARBA00022763"/>
    </source>
</evidence>
<dbReference type="GO" id="GO:0008168">
    <property type="term" value="F:methyltransferase activity"/>
    <property type="evidence" value="ECO:0007669"/>
    <property type="project" value="UniProtKB-KW"/>
</dbReference>
<reference evidence="3 4" key="1">
    <citation type="journal article" date="2010" name="Int. J. Syst. Evol. Microbiol.">
        <title>Bacillus horneckiae sp. nov., isolated from a spacecraft-assembly clean room.</title>
        <authorList>
            <person name="Vaishampayan P."/>
            <person name="Probst A."/>
            <person name="Krishnamurthi S."/>
            <person name="Ghosh S."/>
            <person name="Osman S."/>
            <person name="McDowall A."/>
            <person name="Ruckmani A."/>
            <person name="Mayilraj S."/>
            <person name="Venkateswaran K."/>
        </authorList>
    </citation>
    <scope>NUCLEOTIDE SEQUENCE [LARGE SCALE GENOMIC DNA]</scope>
    <source>
        <strain evidence="4">1PO1SC</strain>
    </source>
</reference>
<keyword evidence="1" id="KW-0227">DNA damage</keyword>
<dbReference type="InterPro" id="IPR036217">
    <property type="entry name" value="MethylDNA_cys_MeTrfase_DNAb"/>
</dbReference>
<feature type="domain" description="Methylated-DNA-[protein]-cysteine S-methyltransferase DNA binding" evidence="2">
    <location>
        <begin position="3"/>
        <end position="84"/>
    </location>
</feature>
<dbReference type="InterPro" id="IPR014048">
    <property type="entry name" value="MethylDNA_cys_MeTrfase_DNA-bd"/>
</dbReference>
<dbReference type="Pfam" id="PF01035">
    <property type="entry name" value="DNA_binding_1"/>
    <property type="match status" value="1"/>
</dbReference>
<organism evidence="3 4">
    <name type="scientific">Cytobacillus horneckiae</name>
    <dbReference type="NCBI Taxonomy" id="549687"/>
    <lineage>
        <taxon>Bacteria</taxon>
        <taxon>Bacillati</taxon>
        <taxon>Bacillota</taxon>
        <taxon>Bacilli</taxon>
        <taxon>Bacillales</taxon>
        <taxon>Bacillaceae</taxon>
        <taxon>Cytobacillus</taxon>
    </lineage>
</organism>
<dbReference type="Proteomes" id="UP000233343">
    <property type="component" value="Unassembled WGS sequence"/>
</dbReference>
<evidence type="ECO:0000313" key="3">
    <source>
        <dbReference type="EMBL" id="PKG29176.1"/>
    </source>
</evidence>
<dbReference type="GO" id="GO:0032259">
    <property type="term" value="P:methylation"/>
    <property type="evidence" value="ECO:0007669"/>
    <property type="project" value="UniProtKB-KW"/>
</dbReference>